<proteinExistence type="predicted"/>
<dbReference type="Proteomes" id="UP000823773">
    <property type="component" value="Unassembled WGS sequence"/>
</dbReference>
<reference evidence="1" key="1">
    <citation type="submission" date="2021-03" db="EMBL/GenBank/DDBJ databases">
        <title>Genomic Encyclopedia of Type Strains, Phase IV (KMG-IV): sequencing the most valuable type-strain genomes for metagenomic binning, comparative biology and taxonomic classification.</title>
        <authorList>
            <person name="Goeker M."/>
        </authorList>
    </citation>
    <scope>NUCLEOTIDE SEQUENCE</scope>
    <source>
        <strain evidence="1">DSM 18131</strain>
    </source>
</reference>
<protein>
    <submittedName>
        <fullName evidence="1">CYTH domain-containing protein</fullName>
    </submittedName>
</protein>
<sequence length="288" mass="32407">MAAEIERKFLILDDRWRQHACGGSVLRQAYLVSTKAQIVRVRTIDARRATLTVKIRTSRTRREELEYDIPYADACEMFQHARGIVEKTRYEVNHQGFVWEVDVYSGQNRGLIVAEIELDSCSDNPPLPEWLGPEVTGNPHFSNRALAKMRHIPAITTARFGLSLPLPASNTNPPISAPTEALAGISRSGRREDEEVRGDCRNSAPKCLELHKQALTRLNLQKQLSLWSVGSCASFRQQVQEGTLPDFRAPLVQIKHDSGAITPPLEPARGELRRRGQHRSARARRCSS</sequence>
<organism evidence="1 2">
    <name type="scientific">Ensifer adhaerens</name>
    <name type="common">Sinorhizobium morelense</name>
    <dbReference type="NCBI Taxonomy" id="106592"/>
    <lineage>
        <taxon>Bacteria</taxon>
        <taxon>Pseudomonadati</taxon>
        <taxon>Pseudomonadota</taxon>
        <taxon>Alphaproteobacteria</taxon>
        <taxon>Hyphomicrobiales</taxon>
        <taxon>Rhizobiaceae</taxon>
        <taxon>Sinorhizobium/Ensifer group</taxon>
        <taxon>Ensifer</taxon>
    </lineage>
</organism>
<evidence type="ECO:0000313" key="1">
    <source>
        <dbReference type="EMBL" id="MBP1872327.1"/>
    </source>
</evidence>
<keyword evidence="2" id="KW-1185">Reference proteome</keyword>
<evidence type="ECO:0000313" key="2">
    <source>
        <dbReference type="Proteomes" id="UP000823773"/>
    </source>
</evidence>
<dbReference type="EMBL" id="JAGGJR010000002">
    <property type="protein sequence ID" value="MBP1872327.1"/>
    <property type="molecule type" value="Genomic_DNA"/>
</dbReference>
<comment type="caution">
    <text evidence="1">The sequence shown here is derived from an EMBL/GenBank/DDBJ whole genome shotgun (WGS) entry which is preliminary data.</text>
</comment>
<gene>
    <name evidence="1" type="ORF">J2Z19_002039</name>
</gene>
<accession>A0ACC5STZ6</accession>
<name>A0ACC5STZ6_ENSAD</name>